<reference evidence="1 2" key="1">
    <citation type="journal article" date="2011" name="PLoS Pathog.">
        <title>Endophytic Life Strategies Decoded by Genome and Transcriptome Analyses of the Mutualistic Root Symbiont Piriformospora indica.</title>
        <authorList>
            <person name="Zuccaro A."/>
            <person name="Lahrmann U."/>
            <person name="Guldener U."/>
            <person name="Langen G."/>
            <person name="Pfiffi S."/>
            <person name="Biedenkopf D."/>
            <person name="Wong P."/>
            <person name="Samans B."/>
            <person name="Grimm C."/>
            <person name="Basiewicz M."/>
            <person name="Murat C."/>
            <person name="Martin F."/>
            <person name="Kogel K.H."/>
        </authorList>
    </citation>
    <scope>NUCLEOTIDE SEQUENCE [LARGE SCALE GENOMIC DNA]</scope>
    <source>
        <strain evidence="1 2">DSM 11827</strain>
    </source>
</reference>
<name>G4TAP3_SERID</name>
<protein>
    <submittedName>
        <fullName evidence="1">Uncharacterized protein</fullName>
    </submittedName>
</protein>
<dbReference type="EMBL" id="CAFZ01000031">
    <property type="protein sequence ID" value="CCA68362.1"/>
    <property type="molecule type" value="Genomic_DNA"/>
</dbReference>
<accession>G4TAP3</accession>
<organism evidence="1 2">
    <name type="scientific">Serendipita indica (strain DSM 11827)</name>
    <name type="common">Root endophyte fungus</name>
    <name type="synonym">Piriformospora indica</name>
    <dbReference type="NCBI Taxonomy" id="1109443"/>
    <lineage>
        <taxon>Eukaryota</taxon>
        <taxon>Fungi</taxon>
        <taxon>Dikarya</taxon>
        <taxon>Basidiomycota</taxon>
        <taxon>Agaricomycotina</taxon>
        <taxon>Agaricomycetes</taxon>
        <taxon>Sebacinales</taxon>
        <taxon>Serendipitaceae</taxon>
        <taxon>Serendipita</taxon>
    </lineage>
</organism>
<evidence type="ECO:0000313" key="1">
    <source>
        <dbReference type="EMBL" id="CCA68362.1"/>
    </source>
</evidence>
<keyword evidence="2" id="KW-1185">Reference proteome</keyword>
<dbReference type="AlphaFoldDB" id="G4TAP3"/>
<proteinExistence type="predicted"/>
<dbReference type="HOGENOM" id="CLU_1305282_0_0_1"/>
<evidence type="ECO:0000313" key="2">
    <source>
        <dbReference type="Proteomes" id="UP000007148"/>
    </source>
</evidence>
<sequence>MLIPRCFVPGGLDDCRDVLLRTNDGTQSNIHSVMKLCSLEEELDEGDEAEELLSLVAVGIPLAALWKVAVNTVMYSEEERLSYVTVNFRSEPSVGRMDLAICNCRPGPPCSHLPLDTNVTLDDLACRNPVAPPIATPSGLLFRPSITGSNNLHHGVKQPKDFSPPRLLKRLHASSNVTTKTQTFNGWTSSAAASVIDCYENLGGQLFIARA</sequence>
<dbReference type="InParanoid" id="G4TAP3"/>
<gene>
    <name evidence="1" type="ORF">PIIN_02228</name>
</gene>
<comment type="caution">
    <text evidence="1">The sequence shown here is derived from an EMBL/GenBank/DDBJ whole genome shotgun (WGS) entry which is preliminary data.</text>
</comment>
<dbReference type="Proteomes" id="UP000007148">
    <property type="component" value="Unassembled WGS sequence"/>
</dbReference>